<evidence type="ECO:0000313" key="3">
    <source>
        <dbReference type="Proteomes" id="UP001221757"/>
    </source>
</evidence>
<dbReference type="AlphaFoldDB" id="A0AAD7M9T0"/>
<accession>A0AAD7M9T0</accession>
<dbReference type="EMBL" id="JARKIE010000005">
    <property type="protein sequence ID" value="KAJ7707340.1"/>
    <property type="molecule type" value="Genomic_DNA"/>
</dbReference>
<name>A0AAD7M9T0_MYCRO</name>
<protein>
    <recommendedName>
        <fullName evidence="4">Secreted protein</fullName>
    </recommendedName>
</protein>
<gene>
    <name evidence="2" type="ORF">B0H17DRAFT_1032432</name>
</gene>
<comment type="caution">
    <text evidence="2">The sequence shown here is derived from an EMBL/GenBank/DDBJ whole genome shotgun (WGS) entry which is preliminary data.</text>
</comment>
<organism evidence="2 3">
    <name type="scientific">Mycena rosella</name>
    <name type="common">Pink bonnet</name>
    <name type="synonym">Agaricus rosellus</name>
    <dbReference type="NCBI Taxonomy" id="1033263"/>
    <lineage>
        <taxon>Eukaryota</taxon>
        <taxon>Fungi</taxon>
        <taxon>Dikarya</taxon>
        <taxon>Basidiomycota</taxon>
        <taxon>Agaricomycotina</taxon>
        <taxon>Agaricomycetes</taxon>
        <taxon>Agaricomycetidae</taxon>
        <taxon>Agaricales</taxon>
        <taxon>Marasmiineae</taxon>
        <taxon>Mycenaceae</taxon>
        <taxon>Mycena</taxon>
    </lineage>
</organism>
<feature type="signal peptide" evidence="1">
    <location>
        <begin position="1"/>
        <end position="24"/>
    </location>
</feature>
<evidence type="ECO:0000313" key="2">
    <source>
        <dbReference type="EMBL" id="KAJ7707340.1"/>
    </source>
</evidence>
<evidence type="ECO:0000256" key="1">
    <source>
        <dbReference type="SAM" id="SignalP"/>
    </source>
</evidence>
<proteinExistence type="predicted"/>
<feature type="chain" id="PRO_5042112257" description="Secreted protein" evidence="1">
    <location>
        <begin position="25"/>
        <end position="112"/>
    </location>
</feature>
<reference evidence="2" key="1">
    <citation type="submission" date="2023-03" db="EMBL/GenBank/DDBJ databases">
        <title>Massive genome expansion in bonnet fungi (Mycena s.s.) driven by repeated elements and novel gene families across ecological guilds.</title>
        <authorList>
            <consortium name="Lawrence Berkeley National Laboratory"/>
            <person name="Harder C.B."/>
            <person name="Miyauchi S."/>
            <person name="Viragh M."/>
            <person name="Kuo A."/>
            <person name="Thoen E."/>
            <person name="Andreopoulos B."/>
            <person name="Lu D."/>
            <person name="Skrede I."/>
            <person name="Drula E."/>
            <person name="Henrissat B."/>
            <person name="Morin E."/>
            <person name="Kohler A."/>
            <person name="Barry K."/>
            <person name="LaButti K."/>
            <person name="Morin E."/>
            <person name="Salamov A."/>
            <person name="Lipzen A."/>
            <person name="Mereny Z."/>
            <person name="Hegedus B."/>
            <person name="Baldrian P."/>
            <person name="Stursova M."/>
            <person name="Weitz H."/>
            <person name="Taylor A."/>
            <person name="Grigoriev I.V."/>
            <person name="Nagy L.G."/>
            <person name="Martin F."/>
            <person name="Kauserud H."/>
        </authorList>
    </citation>
    <scope>NUCLEOTIDE SEQUENCE</scope>
    <source>
        <strain evidence="2">CBHHK067</strain>
    </source>
</reference>
<evidence type="ECO:0008006" key="4">
    <source>
        <dbReference type="Google" id="ProtNLM"/>
    </source>
</evidence>
<keyword evidence="3" id="KW-1185">Reference proteome</keyword>
<keyword evidence="1" id="KW-0732">Signal</keyword>
<dbReference type="Proteomes" id="UP001221757">
    <property type="component" value="Unassembled WGS sequence"/>
</dbReference>
<sequence length="112" mass="12681">MSVPLCLRARVLFCLRARYLFCLCARTYDCRVEHATPSGTRCIDIPHIVQRHQSSNLHLHRTPVFPWVPKKSNPSGFRQVSGVQLSAINVDNYSVQTAQPNDGCSVAWCRLI</sequence>